<dbReference type="Proteomes" id="UP000062398">
    <property type="component" value="Chromosome"/>
</dbReference>
<dbReference type="Proteomes" id="UP000029084">
    <property type="component" value="Chromosome"/>
</dbReference>
<dbReference type="SMART" id="SM00481">
    <property type="entry name" value="POLIIIAc"/>
    <property type="match status" value="1"/>
</dbReference>
<evidence type="ECO:0000313" key="3">
    <source>
        <dbReference type="EMBL" id="AKV74687.1"/>
    </source>
</evidence>
<dbReference type="Proteomes" id="UP000056255">
    <property type="component" value="Chromosome"/>
</dbReference>
<evidence type="ECO:0000313" key="2">
    <source>
        <dbReference type="EMBL" id="AIM27840.1"/>
    </source>
</evidence>
<dbReference type="EMBL" id="CP012174">
    <property type="protein sequence ID" value="AKV79176.1"/>
    <property type="molecule type" value="Genomic_DNA"/>
</dbReference>
<name>A0A088E942_9CREN</name>
<protein>
    <submittedName>
        <fullName evidence="2">PHP C-terminal domain protein</fullName>
    </submittedName>
    <submittedName>
        <fullName evidence="3">Phosphoesterase</fullName>
    </submittedName>
</protein>
<evidence type="ECO:0000313" key="5">
    <source>
        <dbReference type="EMBL" id="AKV79176.1"/>
    </source>
</evidence>
<dbReference type="InterPro" id="IPR052018">
    <property type="entry name" value="PHP_domain"/>
</dbReference>
<proteinExistence type="predicted"/>
<feature type="domain" description="Polymerase/histidinol phosphatase N-terminal" evidence="1">
    <location>
        <begin position="3"/>
        <end position="60"/>
    </location>
</feature>
<dbReference type="EMBL" id="CP012172">
    <property type="protein sequence ID" value="AKV74687.1"/>
    <property type="molecule type" value="Genomic_DNA"/>
</dbReference>
<evidence type="ECO:0000313" key="6">
    <source>
        <dbReference type="EMBL" id="AKV81421.1"/>
    </source>
</evidence>
<dbReference type="Pfam" id="PF02811">
    <property type="entry name" value="PHP"/>
    <property type="match status" value="1"/>
</dbReference>
<dbReference type="Proteomes" id="UP000062475">
    <property type="component" value="Chromosome"/>
</dbReference>
<dbReference type="SUPFAM" id="SSF89550">
    <property type="entry name" value="PHP domain-like"/>
    <property type="match status" value="1"/>
</dbReference>
<evidence type="ECO:0000313" key="8">
    <source>
        <dbReference type="Proteomes" id="UP000029084"/>
    </source>
</evidence>
<dbReference type="InterPro" id="IPR004013">
    <property type="entry name" value="PHP_dom"/>
</dbReference>
<reference evidence="2 8" key="1">
    <citation type="journal article" date="2014" name="J. Bacteriol.">
        <title>Role of an Archaeal PitA Transporter in the Copper and Arsenic Resistance of Metallosphaera sedula, an Extreme Thermoacidophile.</title>
        <authorList>
            <person name="McCarthy S."/>
            <person name="Ai C."/>
            <person name="Wheaton G."/>
            <person name="Tevatia R."/>
            <person name="Eckrich V."/>
            <person name="Kelly R."/>
            <person name="Blum P."/>
        </authorList>
    </citation>
    <scope>NUCLEOTIDE SEQUENCE [LARGE SCALE GENOMIC DNA]</scope>
    <source>
        <strain evidence="2 8">CuR1</strain>
    </source>
</reference>
<dbReference type="InterPro" id="IPR016195">
    <property type="entry name" value="Pol/histidinol_Pase-like"/>
</dbReference>
<evidence type="ECO:0000313" key="13">
    <source>
        <dbReference type="Proteomes" id="UP000068832"/>
    </source>
</evidence>
<dbReference type="InterPro" id="IPR003141">
    <property type="entry name" value="Pol/His_phosphatase_N"/>
</dbReference>
<accession>A0A088E942</accession>
<dbReference type="EMBL" id="CP012176">
    <property type="protein sequence ID" value="AKV83655.1"/>
    <property type="molecule type" value="Genomic_DNA"/>
</dbReference>
<dbReference type="EMBL" id="CP012173">
    <property type="protein sequence ID" value="AKV76925.1"/>
    <property type="molecule type" value="Genomic_DNA"/>
</dbReference>
<evidence type="ECO:0000313" key="11">
    <source>
        <dbReference type="Proteomes" id="UP000062398"/>
    </source>
</evidence>
<organism evidence="2 8">
    <name type="scientific">Metallosphaera sedula</name>
    <dbReference type="NCBI Taxonomy" id="43687"/>
    <lineage>
        <taxon>Archaea</taxon>
        <taxon>Thermoproteota</taxon>
        <taxon>Thermoprotei</taxon>
        <taxon>Sulfolobales</taxon>
        <taxon>Sulfolobaceae</taxon>
        <taxon>Metallosphaera</taxon>
    </lineage>
</organism>
<evidence type="ECO:0000313" key="4">
    <source>
        <dbReference type="EMBL" id="AKV76925.1"/>
    </source>
</evidence>
<dbReference type="RefSeq" id="WP_012021643.1">
    <property type="nucleotide sequence ID" value="NZ_AP019770.1"/>
</dbReference>
<dbReference type="Gene3D" id="3.20.20.140">
    <property type="entry name" value="Metal-dependent hydrolases"/>
    <property type="match status" value="1"/>
</dbReference>
<dbReference type="OMA" id="HPFDSMR"/>
<evidence type="ECO:0000313" key="9">
    <source>
        <dbReference type="Proteomes" id="UP000056255"/>
    </source>
</evidence>
<dbReference type="PANTHER" id="PTHR42924:SF3">
    <property type="entry name" value="POLYMERASE_HISTIDINOL PHOSPHATASE N-TERMINAL DOMAIN-CONTAINING PROTEIN"/>
    <property type="match status" value="1"/>
</dbReference>
<dbReference type="AlphaFoldDB" id="A0A088E942"/>
<dbReference type="PATRIC" id="fig|43687.5.peg.1835"/>
<sequence>MRVDFHVHSFFSDGKHEPETLVKYAKKLNLVIALTDHDTSRGIARVEGEVIPGQEVTTQFGHVVVLCNFPPNPPKDLSLLVDYSRDNSCIVFPSHPFDIFRDGIGEQVYKFKFNAIEIYNSKAPRGANAKADSVARTLSLPGLANSDAHVKESLGSAYNEVALEEFNVDEILEKLRKGEISPVPVGLTVTAKLKIAQWYIERKLGLEKDSRRTMREVQGN</sequence>
<evidence type="ECO:0000313" key="12">
    <source>
        <dbReference type="Proteomes" id="UP000062475"/>
    </source>
</evidence>
<evidence type="ECO:0000313" key="10">
    <source>
        <dbReference type="Proteomes" id="UP000061362"/>
    </source>
</evidence>
<evidence type="ECO:0000313" key="7">
    <source>
        <dbReference type="EMBL" id="AKV83655.1"/>
    </source>
</evidence>
<dbReference type="Proteomes" id="UP000068832">
    <property type="component" value="Chromosome"/>
</dbReference>
<evidence type="ECO:0000259" key="1">
    <source>
        <dbReference type="SMART" id="SM00481"/>
    </source>
</evidence>
<reference evidence="7 9" key="3">
    <citation type="submission" date="2015-07" db="EMBL/GenBank/DDBJ databases">
        <title>Physiological, transcriptional responses and genome re-sequencing of acid resistant extremely thermoacidophilic Metallosphaera sedula SARC-M1.</title>
        <authorList>
            <person name="Ai C."/>
            <person name="McCarthy S."/>
            <person name="Eckrich V."/>
            <person name="Rudrappa D."/>
            <person name="Qiu G."/>
            <person name="Blum P."/>
        </authorList>
    </citation>
    <scope>NUCLEOTIDE SEQUENCE [LARGE SCALE GENOMIC DNA]</scope>
    <source>
        <strain evidence="7 9">SARC-M1</strain>
    </source>
</reference>
<dbReference type="GeneID" id="91756212"/>
<dbReference type="Pfam" id="PF13263">
    <property type="entry name" value="PHP_C"/>
    <property type="match status" value="1"/>
</dbReference>
<dbReference type="GO" id="GO:0004534">
    <property type="term" value="F:5'-3' RNA exonuclease activity"/>
    <property type="evidence" value="ECO:0007669"/>
    <property type="project" value="TreeGrafter"/>
</dbReference>
<dbReference type="CDD" id="cd07432">
    <property type="entry name" value="PHP_HisPPase"/>
    <property type="match status" value="1"/>
</dbReference>
<dbReference type="OrthoDB" id="50465at2157"/>
<dbReference type="GO" id="GO:0035312">
    <property type="term" value="F:5'-3' DNA exonuclease activity"/>
    <property type="evidence" value="ECO:0007669"/>
    <property type="project" value="TreeGrafter"/>
</dbReference>
<gene>
    <name evidence="2" type="ORF">HA72_1701</name>
    <name evidence="3" type="ORF">MsedA_1735</name>
    <name evidence="4" type="ORF">MsedB_1737</name>
    <name evidence="5" type="ORF">MsedC_1735</name>
    <name evidence="6" type="ORF">MsedD_1736</name>
    <name evidence="7" type="ORF">MsedE_1737</name>
</gene>
<dbReference type="EMBL" id="CP008822">
    <property type="protein sequence ID" value="AIM27840.1"/>
    <property type="molecule type" value="Genomic_DNA"/>
</dbReference>
<dbReference type="Proteomes" id="UP000061362">
    <property type="component" value="Chromosome"/>
</dbReference>
<dbReference type="PANTHER" id="PTHR42924">
    <property type="entry name" value="EXONUCLEASE"/>
    <property type="match status" value="1"/>
</dbReference>
<dbReference type="EMBL" id="CP012175">
    <property type="protein sequence ID" value="AKV81421.1"/>
    <property type="molecule type" value="Genomic_DNA"/>
</dbReference>
<reference evidence="10 11" key="2">
    <citation type="journal article" date="2015" name="Genome Announc.">
        <title>Complete Genome Sequences of Evolved Arsenate-Resistant Metallosphaera sedula Strains.</title>
        <authorList>
            <person name="Ai C."/>
            <person name="McCarthy S."/>
            <person name="Schackwitz W."/>
            <person name="Martin J."/>
            <person name="Lipzen A."/>
            <person name="Blum P."/>
        </authorList>
    </citation>
    <scope>NUCLEOTIDE SEQUENCE [LARGE SCALE GENOMIC DNA]</scope>
    <source>
        <strain evidence="5 11">ARS120-1</strain>
        <strain evidence="6 10">ARS120-2</strain>
        <strain evidence="3 13">ARS50-1</strain>
        <strain evidence="4 12">ARS50-2</strain>
    </source>
</reference>